<dbReference type="GO" id="GO:0003700">
    <property type="term" value="F:DNA-binding transcription factor activity"/>
    <property type="evidence" value="ECO:0007669"/>
    <property type="project" value="InterPro"/>
</dbReference>
<dbReference type="STRING" id="1406858.GCA_000710895_00787"/>
<dbReference type="GO" id="GO:0043565">
    <property type="term" value="F:sequence-specific DNA binding"/>
    <property type="evidence" value="ECO:0007669"/>
    <property type="project" value="InterPro"/>
</dbReference>
<evidence type="ECO:0000313" key="6">
    <source>
        <dbReference type="Proteomes" id="UP000255467"/>
    </source>
</evidence>
<proteinExistence type="predicted"/>
<evidence type="ECO:0000256" key="2">
    <source>
        <dbReference type="ARBA" id="ARBA00023125"/>
    </source>
</evidence>
<dbReference type="OrthoDB" id="4549023at2"/>
<dbReference type="InterPro" id="IPR050204">
    <property type="entry name" value="AraC_XylS_family_regulators"/>
</dbReference>
<evidence type="ECO:0000313" key="5">
    <source>
        <dbReference type="EMBL" id="SUD48394.1"/>
    </source>
</evidence>
<reference evidence="5 6" key="1">
    <citation type="submission" date="2018-06" db="EMBL/GenBank/DDBJ databases">
        <authorList>
            <consortium name="Pathogen Informatics"/>
            <person name="Doyle S."/>
        </authorList>
    </citation>
    <scope>NUCLEOTIDE SEQUENCE [LARGE SCALE GENOMIC DNA]</scope>
    <source>
        <strain evidence="5 6">NCTC1934</strain>
    </source>
</reference>
<dbReference type="InterPro" id="IPR009057">
    <property type="entry name" value="Homeodomain-like_sf"/>
</dbReference>
<name>A0A379JJ00_9NOCA</name>
<keyword evidence="3" id="KW-0804">Transcription</keyword>
<dbReference type="Gene3D" id="1.10.10.60">
    <property type="entry name" value="Homeodomain-like"/>
    <property type="match status" value="1"/>
</dbReference>
<gene>
    <name evidence="5" type="primary">ypdC_2</name>
    <name evidence="5" type="ORF">NCTC1934_05728</name>
</gene>
<protein>
    <submittedName>
        <fullName evidence="5">Uncharacterized HTH-type transcriptional regulator ypdC</fullName>
    </submittedName>
</protein>
<organism evidence="5 6">
    <name type="scientific">Nocardia otitidiscaviarum</name>
    <dbReference type="NCBI Taxonomy" id="1823"/>
    <lineage>
        <taxon>Bacteria</taxon>
        <taxon>Bacillati</taxon>
        <taxon>Actinomycetota</taxon>
        <taxon>Actinomycetes</taxon>
        <taxon>Mycobacteriales</taxon>
        <taxon>Nocardiaceae</taxon>
        <taxon>Nocardia</taxon>
    </lineage>
</organism>
<keyword evidence="1" id="KW-0805">Transcription regulation</keyword>
<dbReference type="PROSITE" id="PS01124">
    <property type="entry name" value="HTH_ARAC_FAMILY_2"/>
    <property type="match status" value="1"/>
</dbReference>
<keyword evidence="2" id="KW-0238">DNA-binding</keyword>
<dbReference type="SUPFAM" id="SSF46689">
    <property type="entry name" value="Homeodomain-like"/>
    <property type="match status" value="1"/>
</dbReference>
<dbReference type="RefSeq" id="WP_039818635.1">
    <property type="nucleotide sequence ID" value="NZ_UGRY01000004.1"/>
</dbReference>
<evidence type="ECO:0000256" key="3">
    <source>
        <dbReference type="ARBA" id="ARBA00023163"/>
    </source>
</evidence>
<dbReference type="SMART" id="SM00342">
    <property type="entry name" value="HTH_ARAC"/>
    <property type="match status" value="1"/>
</dbReference>
<dbReference type="Proteomes" id="UP000255467">
    <property type="component" value="Unassembled WGS sequence"/>
</dbReference>
<dbReference type="PANTHER" id="PTHR46796">
    <property type="entry name" value="HTH-TYPE TRANSCRIPTIONAL ACTIVATOR RHAS-RELATED"/>
    <property type="match status" value="1"/>
</dbReference>
<dbReference type="InterPro" id="IPR018060">
    <property type="entry name" value="HTH_AraC"/>
</dbReference>
<keyword evidence="6" id="KW-1185">Reference proteome</keyword>
<accession>A0A379JJ00</accession>
<dbReference type="AlphaFoldDB" id="A0A379JJ00"/>
<feature type="domain" description="HTH araC/xylS-type" evidence="4">
    <location>
        <begin position="134"/>
        <end position="232"/>
    </location>
</feature>
<dbReference type="Pfam" id="PF12833">
    <property type="entry name" value="HTH_18"/>
    <property type="match status" value="1"/>
</dbReference>
<dbReference type="EMBL" id="UGRY01000004">
    <property type="protein sequence ID" value="SUD48394.1"/>
    <property type="molecule type" value="Genomic_DNA"/>
</dbReference>
<evidence type="ECO:0000256" key="1">
    <source>
        <dbReference type="ARBA" id="ARBA00023015"/>
    </source>
</evidence>
<evidence type="ECO:0000259" key="4">
    <source>
        <dbReference type="PROSITE" id="PS01124"/>
    </source>
</evidence>
<sequence>MWSGTVRVRTGVLELNGTIGTAAPHAHRTVQVVIARAGELVLADAHGTERRARAALIPPHREHAIVSGAPDGTLVLVDPDLAAGQRLTELTADDIDSWIRAANTVVGDPKWFRDGRFHGLPDSGPAPRRHPSVTRAVALSRTRLDSGPLRLSDVARAVDLSESRLSHLFTAELGLPFSPYIRWLRILRAIDLVAAGHTLTAAAHGAGFADSSHLNRVCHRMFGIAPSDFRGVRWIVEPIP</sequence>